<sequence>MVKFWVKKKEGITIFLVSACLVGLNTKYDGTNNLNPRVLEFLKDKLFIPICPEQLGGLPTPRLPAEIISYPQLKVINIKGEDVTSNFFRGAQETLKIAQFYENKLSGIILKEKSPSCGVNYIYDGSFQKRLIPGMGVTARLLFEHGFKLFTEKSIGREADGNLSWQYFSPSE</sequence>
<accession>A0ABX2RE04</accession>
<proteinExistence type="predicted"/>
<keyword evidence="2" id="KW-1185">Reference proteome</keyword>
<comment type="caution">
    <text evidence="1">The sequence shown here is derived from an EMBL/GenBank/DDBJ whole genome shotgun (WGS) entry which is preliminary data.</text>
</comment>
<organism evidence="1 2">
    <name type="scientific">Carboxydothermus ferrireducens DSM 11255</name>
    <dbReference type="NCBI Taxonomy" id="1119529"/>
    <lineage>
        <taxon>Bacteria</taxon>
        <taxon>Bacillati</taxon>
        <taxon>Bacillota</taxon>
        <taxon>Clostridia</taxon>
        <taxon>Thermoanaerobacterales</taxon>
        <taxon>Thermoanaerobacteraceae</taxon>
        <taxon>Carboxydothermus</taxon>
    </lineage>
</organism>
<reference evidence="1 2" key="1">
    <citation type="submission" date="2020-07" db="EMBL/GenBank/DDBJ databases">
        <title>Genomic Encyclopedia of Type Strains, Phase III (KMG-III): the genomes of soil and plant-associated and newly described type strains.</title>
        <authorList>
            <person name="Whitman W."/>
        </authorList>
    </citation>
    <scope>NUCLEOTIDE SEQUENCE [LARGE SCALE GENOMIC DNA]</scope>
    <source>
        <strain evidence="1 2">DSM 11255</strain>
    </source>
</reference>
<dbReference type="EMBL" id="JACCBS010000003">
    <property type="protein sequence ID" value="NYE58122.1"/>
    <property type="molecule type" value="Genomic_DNA"/>
</dbReference>
<evidence type="ECO:0000313" key="1">
    <source>
        <dbReference type="EMBL" id="NYE58122.1"/>
    </source>
</evidence>
<dbReference type="PANTHER" id="PTHR30087">
    <property type="entry name" value="INNER MEMBRANE PROTEIN"/>
    <property type="match status" value="1"/>
</dbReference>
<dbReference type="InterPro" id="IPR007553">
    <property type="entry name" value="2-thiour_desulf"/>
</dbReference>
<gene>
    <name evidence="1" type="ORF">HDG70_001873</name>
</gene>
<dbReference type="Pfam" id="PF04463">
    <property type="entry name" value="2-thiour_desulf"/>
    <property type="match status" value="1"/>
</dbReference>
<evidence type="ECO:0000313" key="2">
    <source>
        <dbReference type="Proteomes" id="UP000604066"/>
    </source>
</evidence>
<dbReference type="Proteomes" id="UP000604066">
    <property type="component" value="Unassembled WGS sequence"/>
</dbReference>
<protein>
    <submittedName>
        <fullName evidence="1">Uncharacterized protein YbbK (DUF523 family)</fullName>
    </submittedName>
</protein>
<name>A0ABX2RE04_9THEO</name>
<dbReference type="PANTHER" id="PTHR30087:SF1">
    <property type="entry name" value="HYPOTHETICAL CYTOSOLIC PROTEIN"/>
    <property type="match status" value="1"/>
</dbReference>